<feature type="domain" description="YdbS-like PH" evidence="1">
    <location>
        <begin position="140"/>
        <end position="182"/>
    </location>
</feature>
<dbReference type="Pfam" id="PF03703">
    <property type="entry name" value="bPH_2"/>
    <property type="match status" value="1"/>
</dbReference>
<dbReference type="InterPro" id="IPR005182">
    <property type="entry name" value="YdbS-like_PH"/>
</dbReference>
<reference evidence="2 3" key="1">
    <citation type="submission" date="2015-09" db="EMBL/GenBank/DDBJ databases">
        <authorList>
            <consortium name="Pathogen Informatics"/>
        </authorList>
    </citation>
    <scope>NUCLEOTIDE SEQUENCE [LARGE SCALE GENOMIC DNA]</scope>
    <source>
        <strain evidence="2 3">2789STDY5608849</strain>
    </source>
</reference>
<dbReference type="AlphaFoldDB" id="A0A173Y364"/>
<gene>
    <name evidence="2" type="ORF">ERS852406_00384</name>
</gene>
<proteinExistence type="predicted"/>
<dbReference type="RefSeq" id="WP_055226095.1">
    <property type="nucleotide sequence ID" value="NZ_CAXSRP010000008.1"/>
</dbReference>
<accession>A0A173Y364</accession>
<organism evidence="2 3">
    <name type="scientific">Fusicatenibacter saccharivorans</name>
    <dbReference type="NCBI Taxonomy" id="1150298"/>
    <lineage>
        <taxon>Bacteria</taxon>
        <taxon>Bacillati</taxon>
        <taxon>Bacillota</taxon>
        <taxon>Clostridia</taxon>
        <taxon>Lachnospirales</taxon>
        <taxon>Lachnospiraceae</taxon>
        <taxon>Fusicatenibacter</taxon>
    </lineage>
</organism>
<dbReference type="EMBL" id="CYYV01000002">
    <property type="protein sequence ID" value="CUN57375.1"/>
    <property type="molecule type" value="Genomic_DNA"/>
</dbReference>
<dbReference type="Proteomes" id="UP000095706">
    <property type="component" value="Unassembled WGS sequence"/>
</dbReference>
<evidence type="ECO:0000313" key="3">
    <source>
        <dbReference type="Proteomes" id="UP000095706"/>
    </source>
</evidence>
<evidence type="ECO:0000259" key="1">
    <source>
        <dbReference type="Pfam" id="PF03703"/>
    </source>
</evidence>
<evidence type="ECO:0000313" key="2">
    <source>
        <dbReference type="EMBL" id="CUN57375.1"/>
    </source>
</evidence>
<name>A0A173Y364_9FIRM</name>
<sequence length="211" mass="23858">MESVKKSVKNFGKGFGIWLILLLLNTRAGESSVNGIKIIMDTLLSIILIGNNKKAREAALGISALTVVVTCLKLPGDVEMLLLIGIAVLGVMVLKNIPDMEETSEAQNDYLASSYETDDELPWNTRNVFWPFEKYSFSPDQGICIQKGVIKRTYMKIKTKNIQIRINQTIMQRIFRICDISFLSDYTGFEYGSEVLRNVRLKYAMELSQMV</sequence>
<protein>
    <recommendedName>
        <fullName evidence="1">YdbS-like PH domain-containing protein</fullName>
    </recommendedName>
</protein>